<dbReference type="SUPFAM" id="SSF53067">
    <property type="entry name" value="Actin-like ATPase domain"/>
    <property type="match status" value="1"/>
</dbReference>
<dbReference type="InterPro" id="IPR036388">
    <property type="entry name" value="WH-like_DNA-bd_sf"/>
</dbReference>
<dbReference type="Pfam" id="PF00480">
    <property type="entry name" value="ROK"/>
    <property type="match status" value="1"/>
</dbReference>
<dbReference type="Gene3D" id="1.10.10.10">
    <property type="entry name" value="Winged helix-like DNA-binding domain superfamily/Winged helix DNA-binding domain"/>
    <property type="match status" value="1"/>
</dbReference>
<dbReference type="PANTHER" id="PTHR18964">
    <property type="entry name" value="ROK (REPRESSOR, ORF, KINASE) FAMILY"/>
    <property type="match status" value="1"/>
</dbReference>
<dbReference type="OrthoDB" id="9810372at2"/>
<dbReference type="Gene3D" id="3.30.420.40">
    <property type="match status" value="2"/>
</dbReference>
<protein>
    <submittedName>
        <fullName evidence="2">Putative NBD/HSP70 family sugar kinase</fullName>
    </submittedName>
</protein>
<proteinExistence type="inferred from homology"/>
<comment type="caution">
    <text evidence="2">The sequence shown here is derived from an EMBL/GenBank/DDBJ whole genome shotgun (WGS) entry which is preliminary data.</text>
</comment>
<evidence type="ECO:0000313" key="3">
    <source>
        <dbReference type="Proteomes" id="UP000286246"/>
    </source>
</evidence>
<dbReference type="Proteomes" id="UP000286246">
    <property type="component" value="Unassembled WGS sequence"/>
</dbReference>
<sequence length="390" mass="42488">MELKEKILVHLYYLKELCIAELCKSLAKSTPIVTKAINELLDQHIIADKGLAASTGGRRAALYALNDEVDQLIVSISIDQFYTSIHICNLRQEILYEQVDILIDLNESAAGPKIIEALKMLINSHNVNKTKIIGIGISMPGFVNTTLGVNDSFADHEPIHHLKDLIEKELNIPTIIDNDSRCVAWAEKEFGGGVDSTHTLVINLNWGVGLGIIINGEIFTGATGFAGEFSHIPLSNTNSLCSCGKRGCLEVEASLKSAIEQTEIAIQQGEYSIYSTLIKTMSNKNNALIEAAKIGDQLVIYNIGKIGFMIGKGISTLLHILNPNKVIISGRGAEIGNILGPQIQNAINEFSIPRIAKMTEIEISGLHKTAQQKGTAALVVEHYINRILTN</sequence>
<accession>A0A420AIW3</accession>
<reference evidence="2 3" key="1">
    <citation type="submission" date="2018-09" db="EMBL/GenBank/DDBJ databases">
        <title>Genomic Encyclopedia of Type Strains, Phase III (KMG-III): the genomes of soil and plant-associated and newly described type strains.</title>
        <authorList>
            <person name="Whitman W."/>
        </authorList>
    </citation>
    <scope>NUCLEOTIDE SEQUENCE [LARGE SCALE GENOMIC DNA]</scope>
    <source>
        <strain evidence="2 3">CECT 7938</strain>
    </source>
</reference>
<dbReference type="InterPro" id="IPR043129">
    <property type="entry name" value="ATPase_NBD"/>
</dbReference>
<evidence type="ECO:0000256" key="1">
    <source>
        <dbReference type="ARBA" id="ARBA00006479"/>
    </source>
</evidence>
<dbReference type="EMBL" id="RAPY01000006">
    <property type="protein sequence ID" value="RKE44359.1"/>
    <property type="molecule type" value="Genomic_DNA"/>
</dbReference>
<keyword evidence="2" id="KW-0808">Transferase</keyword>
<name>A0A420AIW3_SPHD1</name>
<gene>
    <name evidence="2" type="ORF">DFQ12_4828</name>
</gene>
<evidence type="ECO:0000313" key="2">
    <source>
        <dbReference type="EMBL" id="RKE44359.1"/>
    </source>
</evidence>
<keyword evidence="2" id="KW-0418">Kinase</keyword>
<dbReference type="SUPFAM" id="SSF46785">
    <property type="entry name" value="Winged helix' DNA-binding domain"/>
    <property type="match status" value="1"/>
</dbReference>
<organism evidence="2 3">
    <name type="scientific">Sphingobacterium detergens</name>
    <dbReference type="NCBI Taxonomy" id="1145106"/>
    <lineage>
        <taxon>Bacteria</taxon>
        <taxon>Pseudomonadati</taxon>
        <taxon>Bacteroidota</taxon>
        <taxon>Sphingobacteriia</taxon>
        <taxon>Sphingobacteriales</taxon>
        <taxon>Sphingobacteriaceae</taxon>
        <taxon>Sphingobacterium</taxon>
    </lineage>
</organism>
<dbReference type="AlphaFoldDB" id="A0A420AIW3"/>
<dbReference type="PANTHER" id="PTHR18964:SF149">
    <property type="entry name" value="BIFUNCTIONAL UDP-N-ACETYLGLUCOSAMINE 2-EPIMERASE_N-ACETYLMANNOSAMINE KINASE"/>
    <property type="match status" value="1"/>
</dbReference>
<dbReference type="InterPro" id="IPR036390">
    <property type="entry name" value="WH_DNA-bd_sf"/>
</dbReference>
<dbReference type="InterPro" id="IPR000600">
    <property type="entry name" value="ROK"/>
</dbReference>
<dbReference type="GO" id="GO:0016301">
    <property type="term" value="F:kinase activity"/>
    <property type="evidence" value="ECO:0007669"/>
    <property type="project" value="UniProtKB-KW"/>
</dbReference>
<comment type="similarity">
    <text evidence="1">Belongs to the ROK (NagC/XylR) family.</text>
</comment>
<keyword evidence="3" id="KW-1185">Reference proteome</keyword>